<evidence type="ECO:0000313" key="2">
    <source>
        <dbReference type="EMBL" id="CAE7467554.1"/>
    </source>
</evidence>
<gene>
    <name evidence="2" type="ORF">SNEC2469_LOCUS13143</name>
</gene>
<accession>A0A812S5M3</accession>
<dbReference type="OrthoDB" id="185373at2759"/>
<feature type="chain" id="PRO_5032965720" description="Pentatricopeptide repeat-containing protein, chloroplastic" evidence="1">
    <location>
        <begin position="17"/>
        <end position="62"/>
    </location>
</feature>
<reference evidence="2" key="1">
    <citation type="submission" date="2021-02" db="EMBL/GenBank/DDBJ databases">
        <authorList>
            <person name="Dougan E. K."/>
            <person name="Rhodes N."/>
            <person name="Thang M."/>
            <person name="Chan C."/>
        </authorList>
    </citation>
    <scope>NUCLEOTIDE SEQUENCE</scope>
</reference>
<proteinExistence type="predicted"/>
<name>A0A812S5M3_9DINO</name>
<dbReference type="Gene3D" id="1.25.40.10">
    <property type="entry name" value="Tetratricopeptide repeat domain"/>
    <property type="match status" value="1"/>
</dbReference>
<evidence type="ECO:0000256" key="1">
    <source>
        <dbReference type="SAM" id="SignalP"/>
    </source>
</evidence>
<feature type="non-terminal residue" evidence="2">
    <location>
        <position position="62"/>
    </location>
</feature>
<dbReference type="InterPro" id="IPR011990">
    <property type="entry name" value="TPR-like_helical_dom_sf"/>
</dbReference>
<evidence type="ECO:0000313" key="3">
    <source>
        <dbReference type="Proteomes" id="UP000601435"/>
    </source>
</evidence>
<dbReference type="EMBL" id="CAJNJA010020958">
    <property type="protein sequence ID" value="CAE7467554.1"/>
    <property type="molecule type" value="Genomic_DNA"/>
</dbReference>
<comment type="caution">
    <text evidence="2">The sequence shown here is derived from an EMBL/GenBank/DDBJ whole genome shotgun (WGS) entry which is preliminary data.</text>
</comment>
<evidence type="ECO:0008006" key="4">
    <source>
        <dbReference type="Google" id="ProtNLM"/>
    </source>
</evidence>
<keyword evidence="1" id="KW-0732">Signal</keyword>
<protein>
    <recommendedName>
        <fullName evidence="4">Pentatricopeptide repeat-containing protein, chloroplastic</fullName>
    </recommendedName>
</protein>
<organism evidence="2 3">
    <name type="scientific">Symbiodinium necroappetens</name>
    <dbReference type="NCBI Taxonomy" id="1628268"/>
    <lineage>
        <taxon>Eukaryota</taxon>
        <taxon>Sar</taxon>
        <taxon>Alveolata</taxon>
        <taxon>Dinophyceae</taxon>
        <taxon>Suessiales</taxon>
        <taxon>Symbiodiniaceae</taxon>
        <taxon>Symbiodinium</taxon>
    </lineage>
</organism>
<sequence>MLHATLWLNQIICSSAVTSCERAAKWQEALQLLHHMYHTEVLPDAITLNAAISACAKSGHWE</sequence>
<dbReference type="Proteomes" id="UP000601435">
    <property type="component" value="Unassembled WGS sequence"/>
</dbReference>
<feature type="signal peptide" evidence="1">
    <location>
        <begin position="1"/>
        <end position="16"/>
    </location>
</feature>
<keyword evidence="3" id="KW-1185">Reference proteome</keyword>
<dbReference type="AlphaFoldDB" id="A0A812S5M3"/>